<name>A0ABS7CFJ0_9BACL</name>
<accession>A0ABS7CFJ0</accession>
<comment type="caution">
    <text evidence="2">The sequence shown here is derived from an EMBL/GenBank/DDBJ whole genome shotgun (WGS) entry which is preliminary data.</text>
</comment>
<dbReference type="Gene3D" id="3.20.110.10">
    <property type="entry name" value="Glycoside hydrolase 38, N terminal domain"/>
    <property type="match status" value="1"/>
</dbReference>
<organism evidence="2 3">
    <name type="scientific">Paenibacillus sepulcri</name>
    <dbReference type="NCBI Taxonomy" id="359917"/>
    <lineage>
        <taxon>Bacteria</taxon>
        <taxon>Bacillati</taxon>
        <taxon>Bacillota</taxon>
        <taxon>Bacilli</taxon>
        <taxon>Bacillales</taxon>
        <taxon>Paenibacillaceae</taxon>
        <taxon>Paenibacillus</taxon>
    </lineage>
</organism>
<dbReference type="PANTHER" id="PTHR46017:SF2">
    <property type="entry name" value="MANNOSYLGLYCERATE HYDROLASE"/>
    <property type="match status" value="1"/>
</dbReference>
<proteinExistence type="predicted"/>
<dbReference type="PANTHER" id="PTHR46017">
    <property type="entry name" value="ALPHA-MANNOSIDASE 2C1"/>
    <property type="match status" value="1"/>
</dbReference>
<protein>
    <submittedName>
        <fullName evidence="2">Alpha-mannosidase</fullName>
    </submittedName>
</protein>
<feature type="domain" description="Glycoside hydrolase family 38 N-terminal" evidence="1">
    <location>
        <begin position="7"/>
        <end position="234"/>
    </location>
</feature>
<keyword evidence="3" id="KW-1185">Reference proteome</keyword>
<sequence length="245" mass="28209">MSDSAKTVHVISHSHWDREWYMPYEKHHVRLIELMDTLLGLMERDPEFRSFHLDGQTIILEDYLQVRPEMKDRLEHFIRNGQIQIGPWYILQDEFLTSSEANIRNLLIGLQDASQYDKVSKIGYFPDSFGNMGQAPQILRQAGIDTAIFGRGVKPTGFNNESLGSYSSTFSEMHWESPDGSKVLGILFANWYHNGMEIPTDPEEAELYWKRKLNDAEQFASTPHLLFMNGCDHQPVQTDLSAALN</sequence>
<dbReference type="CDD" id="cd10814">
    <property type="entry name" value="GH38N_AMII_SpGH38_like"/>
    <property type="match status" value="1"/>
</dbReference>
<gene>
    <name evidence="2" type="ORF">K0U00_37100</name>
</gene>
<dbReference type="Proteomes" id="UP001519887">
    <property type="component" value="Unassembled WGS sequence"/>
</dbReference>
<evidence type="ECO:0000313" key="2">
    <source>
        <dbReference type="EMBL" id="MBW7459692.1"/>
    </source>
</evidence>
<dbReference type="SUPFAM" id="SSF88713">
    <property type="entry name" value="Glycoside hydrolase/deacetylase"/>
    <property type="match status" value="1"/>
</dbReference>
<evidence type="ECO:0000259" key="1">
    <source>
        <dbReference type="Pfam" id="PF01074"/>
    </source>
</evidence>
<dbReference type="EMBL" id="JAHZIK010001777">
    <property type="protein sequence ID" value="MBW7459692.1"/>
    <property type="molecule type" value="Genomic_DNA"/>
</dbReference>
<dbReference type="InterPro" id="IPR011330">
    <property type="entry name" value="Glyco_hydro/deAcase_b/a-brl"/>
</dbReference>
<dbReference type="InterPro" id="IPR000602">
    <property type="entry name" value="Glyco_hydro_38_N"/>
</dbReference>
<evidence type="ECO:0000313" key="3">
    <source>
        <dbReference type="Proteomes" id="UP001519887"/>
    </source>
</evidence>
<dbReference type="Pfam" id="PF01074">
    <property type="entry name" value="Glyco_hydro_38N"/>
    <property type="match status" value="1"/>
</dbReference>
<reference evidence="2 3" key="1">
    <citation type="submission" date="2021-07" db="EMBL/GenBank/DDBJ databases">
        <title>Paenibacillus radiodurans sp. nov., isolated from the southeastern edge of Tengger Desert.</title>
        <authorList>
            <person name="Zhang G."/>
        </authorList>
    </citation>
    <scope>NUCLEOTIDE SEQUENCE [LARGE SCALE GENOMIC DNA]</scope>
    <source>
        <strain evidence="2 3">CCM 7311</strain>
    </source>
</reference>
<dbReference type="InterPro" id="IPR027291">
    <property type="entry name" value="Glyco_hydro_38_N_sf"/>
</dbReference>
<feature type="non-terminal residue" evidence="2">
    <location>
        <position position="245"/>
    </location>
</feature>